<name>A0A067PV07_9AGAM</name>
<dbReference type="HOGENOM" id="CLU_2758113_0_0_1"/>
<evidence type="ECO:0000313" key="1">
    <source>
        <dbReference type="EMBL" id="KDQ55112.1"/>
    </source>
</evidence>
<dbReference type="Proteomes" id="UP000027265">
    <property type="component" value="Unassembled WGS sequence"/>
</dbReference>
<dbReference type="InParanoid" id="A0A067PV07"/>
<gene>
    <name evidence="1" type="ORF">JAAARDRAFT_60075</name>
</gene>
<proteinExistence type="predicted"/>
<dbReference type="EMBL" id="KL197726">
    <property type="protein sequence ID" value="KDQ55112.1"/>
    <property type="molecule type" value="Genomic_DNA"/>
</dbReference>
<evidence type="ECO:0000313" key="2">
    <source>
        <dbReference type="Proteomes" id="UP000027265"/>
    </source>
</evidence>
<sequence length="70" mass="7963">MIWRVRDERDGRLINLQSLCHERGIELRLRELQGFELSGCGDGKIGLARLGRWGRDLGLEDMLLDNQGGV</sequence>
<accession>A0A067PV07</accession>
<keyword evidence="2" id="KW-1185">Reference proteome</keyword>
<reference evidence="2" key="1">
    <citation type="journal article" date="2014" name="Proc. Natl. Acad. Sci. U.S.A.">
        <title>Extensive sampling of basidiomycete genomes demonstrates inadequacy of the white-rot/brown-rot paradigm for wood decay fungi.</title>
        <authorList>
            <person name="Riley R."/>
            <person name="Salamov A.A."/>
            <person name="Brown D.W."/>
            <person name="Nagy L.G."/>
            <person name="Floudas D."/>
            <person name="Held B.W."/>
            <person name="Levasseur A."/>
            <person name="Lombard V."/>
            <person name="Morin E."/>
            <person name="Otillar R."/>
            <person name="Lindquist E.A."/>
            <person name="Sun H."/>
            <person name="LaButti K.M."/>
            <person name="Schmutz J."/>
            <person name="Jabbour D."/>
            <person name="Luo H."/>
            <person name="Baker S.E."/>
            <person name="Pisabarro A.G."/>
            <person name="Walton J.D."/>
            <person name="Blanchette R.A."/>
            <person name="Henrissat B."/>
            <person name="Martin F."/>
            <person name="Cullen D."/>
            <person name="Hibbett D.S."/>
            <person name="Grigoriev I.V."/>
        </authorList>
    </citation>
    <scope>NUCLEOTIDE SEQUENCE [LARGE SCALE GENOMIC DNA]</scope>
    <source>
        <strain evidence="2">MUCL 33604</strain>
    </source>
</reference>
<organism evidence="1 2">
    <name type="scientific">Jaapia argillacea MUCL 33604</name>
    <dbReference type="NCBI Taxonomy" id="933084"/>
    <lineage>
        <taxon>Eukaryota</taxon>
        <taxon>Fungi</taxon>
        <taxon>Dikarya</taxon>
        <taxon>Basidiomycota</taxon>
        <taxon>Agaricomycotina</taxon>
        <taxon>Agaricomycetes</taxon>
        <taxon>Agaricomycetidae</taxon>
        <taxon>Jaapiales</taxon>
        <taxon>Jaapiaceae</taxon>
        <taxon>Jaapia</taxon>
    </lineage>
</organism>
<protein>
    <submittedName>
        <fullName evidence="1">Uncharacterized protein</fullName>
    </submittedName>
</protein>
<dbReference type="AlphaFoldDB" id="A0A067PV07"/>